<sequence length="39" mass="4669">MINKHCFYIIEDDYSDRVWTNKGIVEVFTAQTNNIITIY</sequence>
<evidence type="ECO:0000313" key="1">
    <source>
        <dbReference type="EMBL" id="DAE27147.1"/>
    </source>
</evidence>
<organism evidence="1">
    <name type="scientific">virus sp. ctnRj46</name>
    <dbReference type="NCBI Taxonomy" id="2826814"/>
    <lineage>
        <taxon>Viruses</taxon>
    </lineage>
</organism>
<proteinExistence type="predicted"/>
<dbReference type="EMBL" id="BK015829">
    <property type="protein sequence ID" value="DAE27147.1"/>
    <property type="molecule type" value="Genomic_DNA"/>
</dbReference>
<reference evidence="1" key="1">
    <citation type="journal article" date="2021" name="Proc. Natl. Acad. Sci. U.S.A.">
        <title>A Catalog of Tens of Thousands of Viruses from Human Metagenomes Reveals Hidden Associations with Chronic Diseases.</title>
        <authorList>
            <person name="Tisza M.J."/>
            <person name="Buck C.B."/>
        </authorList>
    </citation>
    <scope>NUCLEOTIDE SEQUENCE</scope>
    <source>
        <strain evidence="1">CtnRj46</strain>
    </source>
</reference>
<accession>A0A8S5R7L6</accession>
<protein>
    <submittedName>
        <fullName evidence="1">Uncharacterized protein</fullName>
    </submittedName>
</protein>
<name>A0A8S5R7L6_9VIRU</name>